<dbReference type="Gene3D" id="3.50.50.60">
    <property type="entry name" value="FAD/NAD(P)-binding domain"/>
    <property type="match status" value="1"/>
</dbReference>
<keyword evidence="4" id="KW-1185">Reference proteome</keyword>
<organism evidence="3 4">
    <name type="scientific">Pichia sorbitophila (strain ATCC MYA-4447 / BCRC 22081 / CBS 7064 / NBRC 10061 / NRRL Y-12695)</name>
    <name type="common">Hybrid yeast</name>
    <dbReference type="NCBI Taxonomy" id="559304"/>
    <lineage>
        <taxon>Eukaryota</taxon>
        <taxon>Fungi</taxon>
        <taxon>Dikarya</taxon>
        <taxon>Ascomycota</taxon>
        <taxon>Saccharomycotina</taxon>
        <taxon>Pichiomycetes</taxon>
        <taxon>Debaryomycetaceae</taxon>
        <taxon>Millerozyma</taxon>
    </lineage>
</organism>
<dbReference type="eggNOG" id="KOG1399">
    <property type="taxonomic scope" value="Eukaryota"/>
</dbReference>
<name>G8YH54_PICSO</name>
<dbReference type="STRING" id="559304.G8YH54"/>
<dbReference type="GO" id="GO:0004497">
    <property type="term" value="F:monooxygenase activity"/>
    <property type="evidence" value="ECO:0007669"/>
    <property type="project" value="TreeGrafter"/>
</dbReference>
<accession>G8YH54</accession>
<keyword evidence="1" id="KW-0560">Oxidoreductase</keyword>
<dbReference type="PRINTS" id="PR00411">
    <property type="entry name" value="PNDRDTASEI"/>
</dbReference>
<gene>
    <name evidence="3" type="primary">Piso0_003084</name>
    <name evidence="2" type="ORF">GNLVRS01_PISO0G04538g</name>
    <name evidence="3" type="ORF">GNLVRS01_PISO0H04539g</name>
</gene>
<dbReference type="HOGENOM" id="CLU_015676_1_0_1"/>
<dbReference type="PANTHER" id="PTHR43539">
    <property type="entry name" value="FLAVIN-BINDING MONOOXYGENASE-LIKE PROTEIN (AFU_ORTHOLOGUE AFUA_4G09220)"/>
    <property type="match status" value="1"/>
</dbReference>
<evidence type="ECO:0000256" key="1">
    <source>
        <dbReference type="ARBA" id="ARBA00023002"/>
    </source>
</evidence>
<evidence type="ECO:0000313" key="4">
    <source>
        <dbReference type="Proteomes" id="UP000005222"/>
    </source>
</evidence>
<dbReference type="PANTHER" id="PTHR43539:SF68">
    <property type="entry name" value="FLAVIN-BINDING MONOOXYGENASE-LIKE PROTEIN (AFU_ORTHOLOGUE AFUA_4G09220)"/>
    <property type="match status" value="1"/>
</dbReference>
<evidence type="ECO:0000313" key="2">
    <source>
        <dbReference type="EMBL" id="CCE79991.1"/>
    </source>
</evidence>
<dbReference type="AlphaFoldDB" id="G8YH54"/>
<dbReference type="EMBL" id="FO082052">
    <property type="protein sequence ID" value="CCE80756.1"/>
    <property type="molecule type" value="Genomic_DNA"/>
</dbReference>
<dbReference type="InterPro" id="IPR036188">
    <property type="entry name" value="FAD/NAD-bd_sf"/>
</dbReference>
<evidence type="ECO:0000313" key="3">
    <source>
        <dbReference type="EMBL" id="CCE80756.1"/>
    </source>
</evidence>
<dbReference type="InterPro" id="IPR050982">
    <property type="entry name" value="Auxin_biosynth/cation_transpt"/>
</dbReference>
<reference evidence="3" key="1">
    <citation type="submission" date="2011-10" db="EMBL/GenBank/DDBJ databases">
        <authorList>
            <person name="Genoscope - CEA"/>
        </authorList>
    </citation>
    <scope>NUCLEOTIDE SEQUENCE</scope>
</reference>
<sequence>MPTTEPTNHATIDMADMVNPPLVYKPVDSDIPKERIYGKCAPNPQYLKKDQYKLADAWCEELNKLLQSLSSGNDVSEKQFDALFVPHCAWRDHYGLSWKFRQLYSVEGIKKFLEGQLPEFKLADIQVNSNSDLKLNNGVHHNIVHEASDSNGAPIEWLEVLLRGKNKFGSVEGMVRLVAVTDSDGKDCVKALNLYTALDNIAGNEEKIGKLRPKGVSHGQHKGRTSWLEHREKDFEWGGNKHPTVLIVGGGQGGLNTAARLKMMGIDSLIVEKNKAIGDNWRNRYKFLVLHDPVWYDHLAYIEFPESWPIFTPKDKLGDWFEAYAKSMELSYWTDKTVSKARFIEDSGNWEVSILDNNSDHTVTLKPKYIVMSTGHSGEPNVPKFKNQEAFKGKIIHSSQHETGTAYQGQNAVVVGCCNSGHDIAHDFYEQGAKPTVVQRSSTCVIRSDAGLKVTTEGLYHEDGFKTQTADMMFFSMDSKLLNLVMQQQCRAAAIIEKDSLSALEKAGFKADFGYGGTGLFGKYFRRGGGYYIDVGCSKLIAEGKINMKQGVEIDTFTEDGVKFTDGTEINNLAIVVLATGYSNMKDTAKRIFGDEVASKLNPVWGLDEEGEINTMFRESGHPNFFFMGGNLAISRFYSKKLALRIVAQERGFVKQ</sequence>
<dbReference type="Proteomes" id="UP000005222">
    <property type="component" value="Chromosome G"/>
</dbReference>
<dbReference type="GO" id="GO:0050660">
    <property type="term" value="F:flavin adenine dinucleotide binding"/>
    <property type="evidence" value="ECO:0007669"/>
    <property type="project" value="TreeGrafter"/>
</dbReference>
<dbReference type="OMA" id="EWCAFAL"/>
<dbReference type="Proteomes" id="UP000005222">
    <property type="component" value="Chromosome H"/>
</dbReference>
<dbReference type="Pfam" id="PF13738">
    <property type="entry name" value="Pyr_redox_3"/>
    <property type="match status" value="1"/>
</dbReference>
<dbReference type="InParanoid" id="G8YH54"/>
<protein>
    <submittedName>
        <fullName evidence="3">Piso0_003084 protein</fullName>
    </submittedName>
</protein>
<dbReference type="OrthoDB" id="74360at2759"/>
<reference evidence="4" key="2">
    <citation type="journal article" date="2012" name="G3 (Bethesda)">
        <title>Pichia sorbitophila, an interspecies yeast hybrid reveals early steps of genome resolution following polyploidization.</title>
        <authorList>
            <person name="Leh Louis V."/>
            <person name="Despons L."/>
            <person name="Friedrich A."/>
            <person name="Martin T."/>
            <person name="Durrens P."/>
            <person name="Casaregola S."/>
            <person name="Neuveglise C."/>
            <person name="Fairhead C."/>
            <person name="Marck C."/>
            <person name="Cruz J.A."/>
            <person name="Straub M.L."/>
            <person name="Kugler V."/>
            <person name="Sacerdot C."/>
            <person name="Uzunov Z."/>
            <person name="Thierry A."/>
            <person name="Weiss S."/>
            <person name="Bleykasten C."/>
            <person name="De Montigny J."/>
            <person name="Jacques N."/>
            <person name="Jung P."/>
            <person name="Lemaire M."/>
            <person name="Mallet S."/>
            <person name="Morel G."/>
            <person name="Richard G.F."/>
            <person name="Sarkar A."/>
            <person name="Savel G."/>
            <person name="Schacherer J."/>
            <person name="Seret M.L."/>
            <person name="Talla E."/>
            <person name="Samson G."/>
            <person name="Jubin C."/>
            <person name="Poulain J."/>
            <person name="Vacherie B."/>
            <person name="Barbe V."/>
            <person name="Pelletier E."/>
            <person name="Sherman D.J."/>
            <person name="Westhof E."/>
            <person name="Weissenbach J."/>
            <person name="Baret P.V."/>
            <person name="Wincker P."/>
            <person name="Gaillardin C."/>
            <person name="Dujon B."/>
            <person name="Souciet J.L."/>
        </authorList>
    </citation>
    <scope>NUCLEOTIDE SEQUENCE [LARGE SCALE GENOMIC DNA]</scope>
    <source>
        <strain evidence="4">ATCC MYA-4447 / BCRC 22081 / CBS 7064 / NBRC 10061 / NRRL Y-12695</strain>
    </source>
</reference>
<proteinExistence type="predicted"/>
<dbReference type="EMBL" id="FO082053">
    <property type="protein sequence ID" value="CCE79991.1"/>
    <property type="molecule type" value="Genomic_DNA"/>
</dbReference>
<dbReference type="SUPFAM" id="SSF51905">
    <property type="entry name" value="FAD/NAD(P)-binding domain"/>
    <property type="match status" value="1"/>
</dbReference>